<feature type="compositionally biased region" description="Pro residues" evidence="1">
    <location>
        <begin position="173"/>
        <end position="182"/>
    </location>
</feature>
<sequence>WTWYHSPTARTRTAAAARRRGLRRRCRRCRQVARSRRRQAGTSRRSGGTGTRSGSTSGTTAPRCRWRGAAARTCWSSCATSTSSARPRCTLPGAHSSATLCRRRHARVRSGRRGAASTHSSAASVLPMRRTADDRRTTPSAPGPCGSNSARSGSTSHAHAELATTRRSAGSRPTPPALPTSPPTKATATATTSTTRCPRRLLAPRR</sequence>
<organism evidence="2">
    <name type="scientific">Triticum aestivum</name>
    <name type="common">Wheat</name>
    <dbReference type="NCBI Taxonomy" id="4565"/>
    <lineage>
        <taxon>Eukaryota</taxon>
        <taxon>Viridiplantae</taxon>
        <taxon>Streptophyta</taxon>
        <taxon>Embryophyta</taxon>
        <taxon>Tracheophyta</taxon>
        <taxon>Spermatophyta</taxon>
        <taxon>Magnoliopsida</taxon>
        <taxon>Liliopsida</taxon>
        <taxon>Poales</taxon>
        <taxon>Poaceae</taxon>
        <taxon>BOP clade</taxon>
        <taxon>Pooideae</taxon>
        <taxon>Triticodae</taxon>
        <taxon>Triticeae</taxon>
        <taxon>Triticinae</taxon>
        <taxon>Triticum</taxon>
    </lineage>
</organism>
<dbReference type="Proteomes" id="UP000815260">
    <property type="component" value="Chromosome 1B"/>
</dbReference>
<feature type="non-terminal residue" evidence="2">
    <location>
        <position position="206"/>
    </location>
</feature>
<feature type="compositionally biased region" description="Polar residues" evidence="1">
    <location>
        <begin position="146"/>
        <end position="157"/>
    </location>
</feature>
<evidence type="ECO:0000256" key="1">
    <source>
        <dbReference type="SAM" id="MobiDB-lite"/>
    </source>
</evidence>
<feature type="compositionally biased region" description="Basic residues" evidence="1">
    <location>
        <begin position="101"/>
        <end position="112"/>
    </location>
</feature>
<feature type="compositionally biased region" description="Low complexity" evidence="1">
    <location>
        <begin position="183"/>
        <end position="196"/>
    </location>
</feature>
<feature type="region of interest" description="Disordered" evidence="1">
    <location>
        <begin position="80"/>
        <end position="206"/>
    </location>
</feature>
<feature type="compositionally biased region" description="Basic residues" evidence="1">
    <location>
        <begin position="197"/>
        <end position="206"/>
    </location>
</feature>
<feature type="non-terminal residue" evidence="2">
    <location>
        <position position="1"/>
    </location>
</feature>
<accession>A0A9R1IQD0</accession>
<dbReference type="EMBL" id="CM022212">
    <property type="protein sequence ID" value="KAF6989031.1"/>
    <property type="molecule type" value="Genomic_DNA"/>
</dbReference>
<gene>
    <name evidence="2" type="ORF">CFC21_006427</name>
</gene>
<proteinExistence type="predicted"/>
<evidence type="ECO:0000313" key="2">
    <source>
        <dbReference type="EMBL" id="KAF6989031.1"/>
    </source>
</evidence>
<comment type="caution">
    <text evidence="2">The sequence shown here is derived from an EMBL/GenBank/DDBJ whole genome shotgun (WGS) entry which is preliminary data.</text>
</comment>
<feature type="compositionally biased region" description="Basic residues" evidence="1">
    <location>
        <begin position="17"/>
        <end position="39"/>
    </location>
</feature>
<protein>
    <submittedName>
        <fullName evidence="2">Uncharacterized protein</fullName>
    </submittedName>
</protein>
<name>A0A9R1IQD0_WHEAT</name>
<feature type="region of interest" description="Disordered" evidence="1">
    <location>
        <begin position="1"/>
        <end position="63"/>
    </location>
</feature>
<feature type="compositionally biased region" description="Low complexity" evidence="1">
    <location>
        <begin position="40"/>
        <end position="61"/>
    </location>
</feature>
<dbReference type="AlphaFoldDB" id="A0A9R1IQD0"/>
<reference evidence="2" key="1">
    <citation type="journal article" date="2017" name="Gigascience">
        <title>The first near-complete assembly of the hexaploid bread wheat genome, Triticum aestivum.</title>
        <authorList>
            <person name="Zimin A.V."/>
            <person name="Puiu D."/>
            <person name="Hall R."/>
            <person name="Kingan S."/>
            <person name="Clavijo B.J."/>
            <person name="Salzberg S.L."/>
        </authorList>
    </citation>
    <scope>NUCLEOTIDE SEQUENCE</scope>
    <source>
        <tissue evidence="2">Leaf</tissue>
    </source>
</reference>
<reference evidence="2" key="2">
    <citation type="submission" date="2020-03" db="EMBL/GenBank/DDBJ databases">
        <title>The second near-complete assembly of the hexaploid bread wheat (Triticum aestivum) genome.</title>
        <authorList>
            <person name="Zimin A.V."/>
            <person name="Puiu D."/>
            <person name="Shumante A."/>
            <person name="Alonge M."/>
            <person name="Salzberg S.L."/>
        </authorList>
    </citation>
    <scope>NUCLEOTIDE SEQUENCE</scope>
    <source>
        <tissue evidence="2">Leaf</tissue>
    </source>
</reference>